<dbReference type="SUPFAM" id="SSF111331">
    <property type="entry name" value="NAD kinase/diacylglycerol kinase-like"/>
    <property type="match status" value="1"/>
</dbReference>
<dbReference type="InterPro" id="IPR016064">
    <property type="entry name" value="NAD/diacylglycerol_kinase_sf"/>
</dbReference>
<dbReference type="eggNOG" id="KOG4180">
    <property type="taxonomic scope" value="Eukaryota"/>
</dbReference>
<keyword evidence="7" id="KW-1185">Reference proteome</keyword>
<keyword evidence="3" id="KW-0418">Kinase</keyword>
<dbReference type="GO" id="GO:0006741">
    <property type="term" value="P:NADP+ biosynthetic process"/>
    <property type="evidence" value="ECO:0007669"/>
    <property type="project" value="InterPro"/>
</dbReference>
<dbReference type="PANTHER" id="PTHR20275:SF28">
    <property type="entry name" value="NADH KINASE"/>
    <property type="match status" value="1"/>
</dbReference>
<reference evidence="6 7" key="1">
    <citation type="journal article" date="2010" name="Nature">
        <title>The Ectocarpus genome and the independent evolution of multicellularity in brown algae.</title>
        <authorList>
            <person name="Cock J.M."/>
            <person name="Sterck L."/>
            <person name="Rouze P."/>
            <person name="Scornet D."/>
            <person name="Allen A.E."/>
            <person name="Amoutzias G."/>
            <person name="Anthouard V."/>
            <person name="Artiguenave F."/>
            <person name="Aury J.M."/>
            <person name="Badger J.H."/>
            <person name="Beszteri B."/>
            <person name="Billiau K."/>
            <person name="Bonnet E."/>
            <person name="Bothwell J.H."/>
            <person name="Bowler C."/>
            <person name="Boyen C."/>
            <person name="Brownlee C."/>
            <person name="Carrano C.J."/>
            <person name="Charrier B."/>
            <person name="Cho G.Y."/>
            <person name="Coelho S.M."/>
            <person name="Collen J."/>
            <person name="Corre E."/>
            <person name="Da Silva C."/>
            <person name="Delage L."/>
            <person name="Delaroque N."/>
            <person name="Dittami S.M."/>
            <person name="Doulbeau S."/>
            <person name="Elias M."/>
            <person name="Farnham G."/>
            <person name="Gachon C.M."/>
            <person name="Gschloessl B."/>
            <person name="Heesch S."/>
            <person name="Jabbari K."/>
            <person name="Jubin C."/>
            <person name="Kawai H."/>
            <person name="Kimura K."/>
            <person name="Kloareg B."/>
            <person name="Kupper F.C."/>
            <person name="Lang D."/>
            <person name="Le Bail A."/>
            <person name="Leblanc C."/>
            <person name="Lerouge P."/>
            <person name="Lohr M."/>
            <person name="Lopez P.J."/>
            <person name="Martens C."/>
            <person name="Maumus F."/>
            <person name="Michel G."/>
            <person name="Miranda-Saavedra D."/>
            <person name="Morales J."/>
            <person name="Moreau H."/>
            <person name="Motomura T."/>
            <person name="Nagasato C."/>
            <person name="Napoli C.A."/>
            <person name="Nelson D.R."/>
            <person name="Nyvall-Collen P."/>
            <person name="Peters A.F."/>
            <person name="Pommier C."/>
            <person name="Potin P."/>
            <person name="Poulain J."/>
            <person name="Quesneville H."/>
            <person name="Read B."/>
            <person name="Rensing S.A."/>
            <person name="Ritter A."/>
            <person name="Rousvoal S."/>
            <person name="Samanta M."/>
            <person name="Samson G."/>
            <person name="Schroeder D.C."/>
            <person name="Segurens B."/>
            <person name="Strittmatter M."/>
            <person name="Tonon T."/>
            <person name="Tregear J.W."/>
            <person name="Valentin K."/>
            <person name="von Dassow P."/>
            <person name="Yamagishi T."/>
            <person name="Van de Peer Y."/>
            <person name="Wincker P."/>
        </authorList>
    </citation>
    <scope>NUCLEOTIDE SEQUENCE [LARGE SCALE GENOMIC DNA]</scope>
    <source>
        <strain evidence="7">Ec32 / CCAP1310/4</strain>
    </source>
</reference>
<comment type="similarity">
    <text evidence="1">Belongs to the NAD kinase family.</text>
</comment>
<evidence type="ECO:0000256" key="1">
    <source>
        <dbReference type="ARBA" id="ARBA00010995"/>
    </source>
</evidence>
<dbReference type="InParanoid" id="D8LNS5"/>
<dbReference type="Proteomes" id="UP000002630">
    <property type="component" value="Unassembled WGS sequence"/>
</dbReference>
<dbReference type="OrthoDB" id="185618at2759"/>
<organism evidence="6 7">
    <name type="scientific">Ectocarpus siliculosus</name>
    <name type="common">Brown alga</name>
    <name type="synonym">Conferva siliculosa</name>
    <dbReference type="NCBI Taxonomy" id="2880"/>
    <lineage>
        <taxon>Eukaryota</taxon>
        <taxon>Sar</taxon>
        <taxon>Stramenopiles</taxon>
        <taxon>Ochrophyta</taxon>
        <taxon>PX clade</taxon>
        <taxon>Phaeophyceae</taxon>
        <taxon>Ectocarpales</taxon>
        <taxon>Ectocarpaceae</taxon>
        <taxon>Ectocarpus</taxon>
    </lineage>
</organism>
<keyword evidence="5" id="KW-0520">NAD</keyword>
<keyword evidence="2" id="KW-0808">Transferase</keyword>
<dbReference type="InterPro" id="IPR017437">
    <property type="entry name" value="ATP-NAD_kinase_PpnK-typ_C"/>
</dbReference>
<evidence type="ECO:0000256" key="3">
    <source>
        <dbReference type="ARBA" id="ARBA00022777"/>
    </source>
</evidence>
<gene>
    <name evidence="6" type="ORF">Esi_0005_0164</name>
</gene>
<name>D8LNS5_ECTSI</name>
<sequence length="347" mass="38605">MSASWSHAKSRLVFGSGFRKILVVVKHSAYESYKALKAQGKAPTAVRWERLKNRHDIHRECVASVERVLTRHKSEYALVGREELDRQHISKVDLVISVGGDGTVLSASHFLGDNIPLVGVNSDPNRAEEIMNTTKKTDERRSFGALCMCTALDVEEMLPKILLREMEPQRRTRLQTSIKSTFTETKLPPTLNDLLLTNPNPAAVSRFRLGLIPAEGASAREWFNVWSSGMWVCTATGSTAAMKAAGGQPMAPDSSDMQYMVREHMVEAHMEHLRSKGQGIVPQGSKIEIRWNSKDGFVYIDGEHSVHSMQLGDELRMSANAPPLYLYAQEPPPVGPGKPISAPWRHL</sequence>
<evidence type="ECO:0000313" key="7">
    <source>
        <dbReference type="Proteomes" id="UP000002630"/>
    </source>
</evidence>
<dbReference type="Pfam" id="PF01513">
    <property type="entry name" value="NAD_kinase"/>
    <property type="match status" value="1"/>
</dbReference>
<dbReference type="AlphaFoldDB" id="D8LNS5"/>
<dbReference type="EMBL" id="FN649760">
    <property type="protein sequence ID" value="CBN78285.1"/>
    <property type="molecule type" value="Genomic_DNA"/>
</dbReference>
<dbReference type="PANTHER" id="PTHR20275">
    <property type="entry name" value="NAD KINASE"/>
    <property type="match status" value="1"/>
</dbReference>
<evidence type="ECO:0008006" key="8">
    <source>
        <dbReference type="Google" id="ProtNLM"/>
    </source>
</evidence>
<dbReference type="Gene3D" id="3.40.50.10330">
    <property type="entry name" value="Probable inorganic polyphosphate/atp-NAD kinase, domain 1"/>
    <property type="match status" value="1"/>
</dbReference>
<evidence type="ECO:0000313" key="6">
    <source>
        <dbReference type="EMBL" id="CBN78285.1"/>
    </source>
</evidence>
<protein>
    <recommendedName>
        <fullName evidence="8">NAD(+) kinase</fullName>
    </recommendedName>
</protein>
<dbReference type="GO" id="GO:0019674">
    <property type="term" value="P:NAD+ metabolic process"/>
    <property type="evidence" value="ECO:0007669"/>
    <property type="project" value="InterPro"/>
</dbReference>
<dbReference type="InterPro" id="IPR017438">
    <property type="entry name" value="ATP-NAD_kinase_N"/>
</dbReference>
<accession>D8LNS5</accession>
<proteinExistence type="inferred from homology"/>
<dbReference type="STRING" id="2880.D8LNS5"/>
<dbReference type="Gene3D" id="2.60.200.30">
    <property type="entry name" value="Probable inorganic polyphosphate/atp-NAD kinase, domain 2"/>
    <property type="match status" value="1"/>
</dbReference>
<evidence type="ECO:0000256" key="2">
    <source>
        <dbReference type="ARBA" id="ARBA00022679"/>
    </source>
</evidence>
<dbReference type="InterPro" id="IPR002504">
    <property type="entry name" value="NADK"/>
</dbReference>
<evidence type="ECO:0000256" key="4">
    <source>
        <dbReference type="ARBA" id="ARBA00022857"/>
    </source>
</evidence>
<dbReference type="GO" id="GO:0003951">
    <property type="term" value="F:NAD+ kinase activity"/>
    <property type="evidence" value="ECO:0007669"/>
    <property type="project" value="InterPro"/>
</dbReference>
<evidence type="ECO:0000256" key="5">
    <source>
        <dbReference type="ARBA" id="ARBA00023027"/>
    </source>
</evidence>
<keyword evidence="4" id="KW-0521">NADP</keyword>